<gene>
    <name evidence="1" type="ORF">O6H91_10G076400</name>
</gene>
<keyword evidence="2" id="KW-1185">Reference proteome</keyword>
<comment type="caution">
    <text evidence="1">The sequence shown here is derived from an EMBL/GenBank/DDBJ whole genome shotgun (WGS) entry which is preliminary data.</text>
</comment>
<protein>
    <submittedName>
        <fullName evidence="1">Uncharacterized protein</fullName>
    </submittedName>
</protein>
<dbReference type="EMBL" id="CM055101">
    <property type="protein sequence ID" value="KAJ7541783.1"/>
    <property type="molecule type" value="Genomic_DNA"/>
</dbReference>
<proteinExistence type="predicted"/>
<organism evidence="1 2">
    <name type="scientific">Diphasiastrum complanatum</name>
    <name type="common">Issler's clubmoss</name>
    <name type="synonym">Lycopodium complanatum</name>
    <dbReference type="NCBI Taxonomy" id="34168"/>
    <lineage>
        <taxon>Eukaryota</taxon>
        <taxon>Viridiplantae</taxon>
        <taxon>Streptophyta</taxon>
        <taxon>Embryophyta</taxon>
        <taxon>Tracheophyta</taxon>
        <taxon>Lycopodiopsida</taxon>
        <taxon>Lycopodiales</taxon>
        <taxon>Lycopodiaceae</taxon>
        <taxon>Lycopodioideae</taxon>
        <taxon>Diphasiastrum</taxon>
    </lineage>
</organism>
<reference evidence="2" key="1">
    <citation type="journal article" date="2024" name="Proc. Natl. Acad. Sci. U.S.A.">
        <title>Extraordinary preservation of gene collinearity over three hundred million years revealed in homosporous lycophytes.</title>
        <authorList>
            <person name="Li C."/>
            <person name="Wickell D."/>
            <person name="Kuo L.Y."/>
            <person name="Chen X."/>
            <person name="Nie B."/>
            <person name="Liao X."/>
            <person name="Peng D."/>
            <person name="Ji J."/>
            <person name="Jenkins J."/>
            <person name="Williams M."/>
            <person name="Shu S."/>
            <person name="Plott C."/>
            <person name="Barry K."/>
            <person name="Rajasekar S."/>
            <person name="Grimwood J."/>
            <person name="Han X."/>
            <person name="Sun S."/>
            <person name="Hou Z."/>
            <person name="He W."/>
            <person name="Dai G."/>
            <person name="Sun C."/>
            <person name="Schmutz J."/>
            <person name="Leebens-Mack J.H."/>
            <person name="Li F.W."/>
            <person name="Wang L."/>
        </authorList>
    </citation>
    <scope>NUCLEOTIDE SEQUENCE [LARGE SCALE GENOMIC DNA]</scope>
    <source>
        <strain evidence="2">cv. PW_Plant_1</strain>
    </source>
</reference>
<dbReference type="Proteomes" id="UP001162992">
    <property type="component" value="Chromosome 10"/>
</dbReference>
<sequence length="474" mass="52955">MMDFSVRTSANHRPMDGKDDLFQAHEGLGRSSIDKVSVATVSPQLRTMPQPMDALHSSAPPPFLTKTYDMVDDPATNEIVSWSSTDNSFVVWNPPEFSRDLIPKFFKHNNFSSFVRQLNTYGFRKVDPDRWEFANEGFLRGERQLLKSIQRRKPAQSSQSQQQAGQGPKFVEVGKFGGMEGELERLKRDKNVLMLELVRMRQQQQAAERELHVMGQRLHVTEQRQGQMMSFLAKAMQNPTFLAQLMHPNDALKRFRTVTKKRRLPKQEIEVAAGVSGTSTSGGQDHRVKYEVAWGSEHVYSMLVEFFNSSDASTKLDAPSNLSDRRVPEMADQKAADGEEEEDEEDDDEYTITEIHGSTKTGIAGSSQLAFELENYIRSQVETCPNGVARNSASDDVVGGRSKDLLPVEMGFASETEDFQYEDGAGAGGNLHNVLGMSDIFWGQILGGNLDSADSETDADGEKSSVEIKMGMEM</sequence>
<name>A0ACC2CIA7_DIPCM</name>
<accession>A0ACC2CIA7</accession>
<evidence type="ECO:0000313" key="1">
    <source>
        <dbReference type="EMBL" id="KAJ7541783.1"/>
    </source>
</evidence>
<evidence type="ECO:0000313" key="2">
    <source>
        <dbReference type="Proteomes" id="UP001162992"/>
    </source>
</evidence>